<gene>
    <name evidence="1" type="ORF">CTOB1V02_LOCUS8745</name>
</gene>
<proteinExistence type="predicted"/>
<accession>A0A7R8WKV1</accession>
<protein>
    <submittedName>
        <fullName evidence="1">Uncharacterized protein</fullName>
    </submittedName>
</protein>
<organism evidence="1">
    <name type="scientific">Cyprideis torosa</name>
    <dbReference type="NCBI Taxonomy" id="163714"/>
    <lineage>
        <taxon>Eukaryota</taxon>
        <taxon>Metazoa</taxon>
        <taxon>Ecdysozoa</taxon>
        <taxon>Arthropoda</taxon>
        <taxon>Crustacea</taxon>
        <taxon>Oligostraca</taxon>
        <taxon>Ostracoda</taxon>
        <taxon>Podocopa</taxon>
        <taxon>Podocopida</taxon>
        <taxon>Cytherocopina</taxon>
        <taxon>Cytheroidea</taxon>
        <taxon>Cytherideidae</taxon>
        <taxon>Cyprideis</taxon>
    </lineage>
</organism>
<reference evidence="1" key="1">
    <citation type="submission" date="2020-11" db="EMBL/GenBank/DDBJ databases">
        <authorList>
            <person name="Tran Van P."/>
        </authorList>
    </citation>
    <scope>NUCLEOTIDE SEQUENCE</scope>
</reference>
<sequence length="112" mass="11737">MKLAILFLFLGMVATGYANAIMEKVAGEEETAGEEPVLAAVEATDSDLEPAEFLFGGWGRRGYGGWGRGYGGFGRGYGGYGGWGRGYGGYGGWGRGYGGWGRGYGGYGGYWG</sequence>
<dbReference type="AlphaFoldDB" id="A0A7R8WKV1"/>
<evidence type="ECO:0000313" key="1">
    <source>
        <dbReference type="EMBL" id="CAD7230889.1"/>
    </source>
</evidence>
<dbReference type="EMBL" id="OB663038">
    <property type="protein sequence ID" value="CAD7230889.1"/>
    <property type="molecule type" value="Genomic_DNA"/>
</dbReference>
<name>A0A7R8WKV1_9CRUS</name>